<evidence type="ECO:0000313" key="1">
    <source>
        <dbReference type="EMBL" id="CAC5371800.1"/>
    </source>
</evidence>
<gene>
    <name evidence="1" type="ORF">MCOR_10129</name>
</gene>
<accession>A0A6J8AQM7</accession>
<dbReference type="Proteomes" id="UP000507470">
    <property type="component" value="Unassembled WGS sequence"/>
</dbReference>
<organism evidence="1 2">
    <name type="scientific">Mytilus coruscus</name>
    <name type="common">Sea mussel</name>
    <dbReference type="NCBI Taxonomy" id="42192"/>
    <lineage>
        <taxon>Eukaryota</taxon>
        <taxon>Metazoa</taxon>
        <taxon>Spiralia</taxon>
        <taxon>Lophotrochozoa</taxon>
        <taxon>Mollusca</taxon>
        <taxon>Bivalvia</taxon>
        <taxon>Autobranchia</taxon>
        <taxon>Pteriomorphia</taxon>
        <taxon>Mytilida</taxon>
        <taxon>Mytiloidea</taxon>
        <taxon>Mytilidae</taxon>
        <taxon>Mytilinae</taxon>
        <taxon>Mytilus</taxon>
    </lineage>
</organism>
<protein>
    <submittedName>
        <fullName evidence="1">Uncharacterized protein</fullName>
    </submittedName>
</protein>
<dbReference type="AlphaFoldDB" id="A0A6J8AQM7"/>
<dbReference type="EMBL" id="CACVKT020001809">
    <property type="protein sequence ID" value="CAC5371800.1"/>
    <property type="molecule type" value="Genomic_DNA"/>
</dbReference>
<reference evidence="1 2" key="1">
    <citation type="submission" date="2020-06" db="EMBL/GenBank/DDBJ databases">
        <authorList>
            <person name="Li R."/>
            <person name="Bekaert M."/>
        </authorList>
    </citation>
    <scope>NUCLEOTIDE SEQUENCE [LARGE SCALE GENOMIC DNA]</scope>
    <source>
        <strain evidence="2">wild</strain>
    </source>
</reference>
<proteinExistence type="predicted"/>
<sequence length="153" mass="17255">MDLSSTYQKPAKMSFSIENLAKSSRDEKSEHTQPAVINFNDSMFTPVKLQSDISPMTSTPLSLPYTLPNSNLKLKKSETVHLTQRAAALTQQTLNPETAFHLIPQLMIQIATHQSPEREPELPLPITKSMNWRNVTKTASIYLLKNVQGYLKD</sequence>
<evidence type="ECO:0000313" key="2">
    <source>
        <dbReference type="Proteomes" id="UP000507470"/>
    </source>
</evidence>
<keyword evidence="2" id="KW-1185">Reference proteome</keyword>
<name>A0A6J8AQM7_MYTCO</name>